<keyword evidence="8" id="KW-1185">Reference proteome</keyword>
<keyword evidence="5" id="KW-1133">Transmembrane helix</keyword>
<dbReference type="EMBL" id="JAAMPC010000003">
    <property type="protein sequence ID" value="KAG2319464.1"/>
    <property type="molecule type" value="Genomic_DNA"/>
</dbReference>
<dbReference type="Proteomes" id="UP000886595">
    <property type="component" value="Unassembled WGS sequence"/>
</dbReference>
<comment type="caution">
    <text evidence="7">The sequence shown here is derived from an EMBL/GenBank/DDBJ whole genome shotgun (WGS) entry which is preliminary data.</text>
</comment>
<keyword evidence="4" id="KW-0812">Transmembrane</keyword>
<dbReference type="AlphaFoldDB" id="A0A8X8B0K7"/>
<evidence type="ECO:0000256" key="1">
    <source>
        <dbReference type="ARBA" id="ARBA00004141"/>
    </source>
</evidence>
<sequence>MMRRGSSSSYNVVMMNMAYNISLLRLIKISSAVVSSLASTVSVPIAVYFFTLPLPYLGVASSLPTEFEYLRSSHRESIKNSIGLNSS</sequence>
<evidence type="ECO:0000256" key="2">
    <source>
        <dbReference type="ARBA" id="ARBA00006690"/>
    </source>
</evidence>
<dbReference type="OrthoDB" id="416555at2759"/>
<protein>
    <submittedName>
        <fullName evidence="7">Uncharacterized protein</fullName>
    </submittedName>
</protein>
<evidence type="ECO:0000313" key="7">
    <source>
        <dbReference type="EMBL" id="KAG2319464.1"/>
    </source>
</evidence>
<organism evidence="7 8">
    <name type="scientific">Brassica carinata</name>
    <name type="common">Ethiopian mustard</name>
    <name type="synonym">Abyssinian cabbage</name>
    <dbReference type="NCBI Taxonomy" id="52824"/>
    <lineage>
        <taxon>Eukaryota</taxon>
        <taxon>Viridiplantae</taxon>
        <taxon>Streptophyta</taxon>
        <taxon>Embryophyta</taxon>
        <taxon>Tracheophyta</taxon>
        <taxon>Spermatophyta</taxon>
        <taxon>Magnoliopsida</taxon>
        <taxon>eudicotyledons</taxon>
        <taxon>Gunneridae</taxon>
        <taxon>Pentapetalae</taxon>
        <taxon>rosids</taxon>
        <taxon>malvids</taxon>
        <taxon>Brassicales</taxon>
        <taxon>Brassicaceae</taxon>
        <taxon>Brassiceae</taxon>
        <taxon>Brassica</taxon>
    </lineage>
</organism>
<evidence type="ECO:0000313" key="8">
    <source>
        <dbReference type="Proteomes" id="UP000886595"/>
    </source>
</evidence>
<comment type="subcellular location">
    <subcellularLocation>
        <location evidence="1">Membrane</location>
        <topology evidence="1">Multi-pass membrane protein</topology>
    </subcellularLocation>
</comment>
<evidence type="ECO:0000256" key="4">
    <source>
        <dbReference type="ARBA" id="ARBA00022692"/>
    </source>
</evidence>
<keyword evidence="6" id="KW-0472">Membrane</keyword>
<gene>
    <name evidence="7" type="ORF">Bca52824_012677</name>
</gene>
<dbReference type="PANTHER" id="PTHR31326:SF12">
    <property type="entry name" value="PROTEIN CLT1, CHLOROPLASTIC"/>
    <property type="match status" value="1"/>
</dbReference>
<name>A0A8X8B0K7_BRACI</name>
<dbReference type="GO" id="GO:0016020">
    <property type="term" value="C:membrane"/>
    <property type="evidence" value="ECO:0007669"/>
    <property type="project" value="UniProtKB-SubCell"/>
</dbReference>
<dbReference type="InterPro" id="IPR013936">
    <property type="entry name" value="CRT-like"/>
</dbReference>
<reference evidence="7 8" key="1">
    <citation type="submission" date="2020-02" db="EMBL/GenBank/DDBJ databases">
        <authorList>
            <person name="Ma Q."/>
            <person name="Huang Y."/>
            <person name="Song X."/>
            <person name="Pei D."/>
        </authorList>
    </citation>
    <scope>NUCLEOTIDE SEQUENCE [LARGE SCALE GENOMIC DNA]</scope>
    <source>
        <strain evidence="7">Sxm20200214</strain>
        <tissue evidence="7">Leaf</tissue>
    </source>
</reference>
<evidence type="ECO:0000256" key="3">
    <source>
        <dbReference type="ARBA" id="ARBA00022448"/>
    </source>
</evidence>
<comment type="similarity">
    <text evidence="2">Belongs to the CRT-like transporter family.</text>
</comment>
<dbReference type="PANTHER" id="PTHR31326">
    <property type="entry name" value="PROTEIN CLT2, CHLOROPLASTIC"/>
    <property type="match status" value="1"/>
</dbReference>
<evidence type="ECO:0000256" key="5">
    <source>
        <dbReference type="ARBA" id="ARBA00022989"/>
    </source>
</evidence>
<proteinExistence type="inferred from homology"/>
<evidence type="ECO:0000256" key="6">
    <source>
        <dbReference type="ARBA" id="ARBA00023136"/>
    </source>
</evidence>
<keyword evidence="3" id="KW-0813">Transport</keyword>
<accession>A0A8X8B0K7</accession>